<comment type="caution">
    <text evidence="1">The sequence shown here is derived from an EMBL/GenBank/DDBJ whole genome shotgun (WGS) entry which is preliminary data.</text>
</comment>
<evidence type="ECO:0000313" key="2">
    <source>
        <dbReference type="Proteomes" id="UP001519535"/>
    </source>
</evidence>
<keyword evidence="2" id="KW-1185">Reference proteome</keyword>
<evidence type="ECO:0000313" key="1">
    <source>
        <dbReference type="EMBL" id="MBS9536163.1"/>
    </source>
</evidence>
<gene>
    <name evidence="1" type="ORF">KIH27_21500</name>
</gene>
<name>A0ABS5RPD4_9MYCO</name>
<dbReference type="RefSeq" id="WP_214094992.1">
    <property type="nucleotide sequence ID" value="NZ_JAHCLR010000086.1"/>
</dbReference>
<protein>
    <submittedName>
        <fullName evidence="1">Uncharacterized protein</fullName>
    </submittedName>
</protein>
<proteinExistence type="predicted"/>
<sequence length="71" mass="7740">MAAPRLQDQTRPIGLLYGSKLGSDWDCWTVWLRDEVHSAISVDAGQPVVHPGENPTLLKVLKKYGLSVPGA</sequence>
<reference evidence="1 2" key="1">
    <citation type="submission" date="2021-05" db="EMBL/GenBank/DDBJ databases">
        <title>Mycobacterium acidophilum sp. nov., an extremely acid-tolerant member of the genus Mycobacterium.</title>
        <authorList>
            <person name="Xia J."/>
        </authorList>
    </citation>
    <scope>NUCLEOTIDE SEQUENCE [LARGE SCALE GENOMIC DNA]</scope>
    <source>
        <strain evidence="1 2">M1</strain>
    </source>
</reference>
<accession>A0ABS5RPD4</accession>
<dbReference type="Proteomes" id="UP001519535">
    <property type="component" value="Unassembled WGS sequence"/>
</dbReference>
<dbReference type="EMBL" id="JAHCLR010000086">
    <property type="protein sequence ID" value="MBS9536163.1"/>
    <property type="molecule type" value="Genomic_DNA"/>
</dbReference>
<organism evidence="1 2">
    <name type="scientific">Mycolicibacter acidiphilus</name>
    <dbReference type="NCBI Taxonomy" id="2835306"/>
    <lineage>
        <taxon>Bacteria</taxon>
        <taxon>Bacillati</taxon>
        <taxon>Actinomycetota</taxon>
        <taxon>Actinomycetes</taxon>
        <taxon>Mycobacteriales</taxon>
        <taxon>Mycobacteriaceae</taxon>
        <taxon>Mycolicibacter</taxon>
    </lineage>
</organism>